<dbReference type="AlphaFoldDB" id="A0A2P8GWD8"/>
<dbReference type="OrthoDB" id="5122209at2"/>
<evidence type="ECO:0000313" key="1">
    <source>
        <dbReference type="EMBL" id="PSL38275.1"/>
    </source>
</evidence>
<comment type="caution">
    <text evidence="1">The sequence shown here is derived from an EMBL/GenBank/DDBJ whole genome shotgun (WGS) entry which is preliminary data.</text>
</comment>
<reference evidence="2 4" key="2">
    <citation type="submission" date="2018-12" db="EMBL/GenBank/DDBJ databases">
        <authorList>
            <person name="hu s."/>
            <person name="Xu Y."/>
            <person name="Xu B."/>
            <person name="Li F."/>
        </authorList>
    </citation>
    <scope>NUCLEOTIDE SEQUENCE [LARGE SCALE GENOMIC DNA]</scope>
    <source>
        <strain evidence="2 4">KSW2-17</strain>
    </source>
</reference>
<dbReference type="EMBL" id="RZGY01000001">
    <property type="protein sequence ID" value="RUQ87187.1"/>
    <property type="molecule type" value="Genomic_DNA"/>
</dbReference>
<name>A0A2P8GWD8_9MICO</name>
<protein>
    <submittedName>
        <fullName evidence="1">Uncharacterized protein</fullName>
    </submittedName>
</protein>
<evidence type="ECO:0000313" key="2">
    <source>
        <dbReference type="EMBL" id="RUQ87187.1"/>
    </source>
</evidence>
<gene>
    <name evidence="1" type="ORF">CLV49_1892</name>
    <name evidence="2" type="ORF">ELQ93_09760</name>
</gene>
<proteinExistence type="predicted"/>
<evidence type="ECO:0000313" key="3">
    <source>
        <dbReference type="Proteomes" id="UP000241203"/>
    </source>
</evidence>
<keyword evidence="4" id="KW-1185">Reference proteome</keyword>
<dbReference type="EMBL" id="PYAU01000001">
    <property type="protein sequence ID" value="PSL38275.1"/>
    <property type="molecule type" value="Genomic_DNA"/>
</dbReference>
<reference evidence="1 3" key="1">
    <citation type="submission" date="2018-03" db="EMBL/GenBank/DDBJ databases">
        <title>Genomic Encyclopedia of Archaeal and Bacterial Type Strains, Phase II (KMG-II): from individual species to whole genera.</title>
        <authorList>
            <person name="Goeker M."/>
        </authorList>
    </citation>
    <scope>NUCLEOTIDE SEQUENCE [LARGE SCALE GENOMIC DNA]</scope>
    <source>
        <strain evidence="1 3">DSM 21548</strain>
    </source>
</reference>
<sequence>MSDLELSRELTTVVAAVPGVVGVYPAGPLHRTVGLAVANATAADDSAPAKVSLTRTGDAGLRVEVAVGVLSTFPVPLTLRAVGDAVRAHLTGTPIEGALDVRVTVSHIETPTPTLTP</sequence>
<dbReference type="Proteomes" id="UP000268291">
    <property type="component" value="Unassembled WGS sequence"/>
</dbReference>
<accession>A0A2P8GWD8</accession>
<dbReference type="RefSeq" id="WP_106563313.1">
    <property type="nucleotide sequence ID" value="NZ_PYAU01000001.1"/>
</dbReference>
<organism evidence="1 3">
    <name type="scientific">Labedella gwakjiensis</name>
    <dbReference type="NCBI Taxonomy" id="390269"/>
    <lineage>
        <taxon>Bacteria</taxon>
        <taxon>Bacillati</taxon>
        <taxon>Actinomycetota</taxon>
        <taxon>Actinomycetes</taxon>
        <taxon>Micrococcales</taxon>
        <taxon>Microbacteriaceae</taxon>
        <taxon>Labedella</taxon>
    </lineage>
</organism>
<dbReference type="Proteomes" id="UP000241203">
    <property type="component" value="Unassembled WGS sequence"/>
</dbReference>
<evidence type="ECO:0000313" key="4">
    <source>
        <dbReference type="Proteomes" id="UP000268291"/>
    </source>
</evidence>